<dbReference type="Pfam" id="PF01753">
    <property type="entry name" value="zf-MYND"/>
    <property type="match status" value="1"/>
</dbReference>
<dbReference type="InterPro" id="IPR013289">
    <property type="entry name" value="CBFA2T1/2/3"/>
</dbReference>
<evidence type="ECO:0000313" key="8">
    <source>
        <dbReference type="Proteomes" id="UP001235939"/>
    </source>
</evidence>
<evidence type="ECO:0000256" key="1">
    <source>
        <dbReference type="ARBA" id="ARBA00022723"/>
    </source>
</evidence>
<dbReference type="Proteomes" id="UP001235939">
    <property type="component" value="Chromosome 01"/>
</dbReference>
<feature type="domain" description="MYND-type" evidence="6">
    <location>
        <begin position="29"/>
        <end position="65"/>
    </location>
</feature>
<dbReference type="PANTHER" id="PTHR10379:SF14">
    <property type="entry name" value="NERVY, ISOFORM D"/>
    <property type="match status" value="1"/>
</dbReference>
<keyword evidence="8" id="KW-1185">Reference proteome</keyword>
<protein>
    <recommendedName>
        <fullName evidence="6">MYND-type domain-containing protein</fullName>
    </recommendedName>
</protein>
<dbReference type="PROSITE" id="PS01360">
    <property type="entry name" value="ZF_MYND_1"/>
    <property type="match status" value="1"/>
</dbReference>
<organism evidence="7 8">
    <name type="scientific">Cordylochernes scorpioides</name>
    <dbReference type="NCBI Taxonomy" id="51811"/>
    <lineage>
        <taxon>Eukaryota</taxon>
        <taxon>Metazoa</taxon>
        <taxon>Ecdysozoa</taxon>
        <taxon>Arthropoda</taxon>
        <taxon>Chelicerata</taxon>
        <taxon>Arachnida</taxon>
        <taxon>Pseudoscorpiones</taxon>
        <taxon>Cheliferoidea</taxon>
        <taxon>Chernetidae</taxon>
        <taxon>Cordylochernes</taxon>
    </lineage>
</organism>
<evidence type="ECO:0000256" key="2">
    <source>
        <dbReference type="ARBA" id="ARBA00022771"/>
    </source>
</evidence>
<dbReference type="InterPro" id="IPR002893">
    <property type="entry name" value="Znf_MYND"/>
</dbReference>
<dbReference type="Gene3D" id="6.10.140.2220">
    <property type="match status" value="1"/>
</dbReference>
<dbReference type="PANTHER" id="PTHR10379">
    <property type="entry name" value="MTG8 ETO EIGHT TWENTY ONE PROTEIN"/>
    <property type="match status" value="1"/>
</dbReference>
<evidence type="ECO:0000256" key="3">
    <source>
        <dbReference type="ARBA" id="ARBA00022833"/>
    </source>
</evidence>
<evidence type="ECO:0000259" key="6">
    <source>
        <dbReference type="PROSITE" id="PS50865"/>
    </source>
</evidence>
<name>A0ABY6JXL7_9ARAC</name>
<dbReference type="PROSITE" id="PS50865">
    <property type="entry name" value="ZF_MYND_2"/>
    <property type="match status" value="1"/>
</dbReference>
<evidence type="ECO:0000256" key="5">
    <source>
        <dbReference type="SAM" id="MobiDB-lite"/>
    </source>
</evidence>
<keyword evidence="3" id="KW-0862">Zinc</keyword>
<proteinExistence type="predicted"/>
<evidence type="ECO:0000256" key="4">
    <source>
        <dbReference type="PROSITE-ProRule" id="PRU00134"/>
    </source>
</evidence>
<feature type="region of interest" description="Disordered" evidence="5">
    <location>
        <begin position="1"/>
        <end position="26"/>
    </location>
</feature>
<sequence>MERLLGEARRQEEAYTSALGHQEDGTENCWNCGRKASETCSGCNQARYCGAFCQRKDWEIHHKHCRPASSSPHRPDVKPLLLSANSKL</sequence>
<feature type="region of interest" description="Disordered" evidence="5">
    <location>
        <begin position="64"/>
        <end position="88"/>
    </location>
</feature>
<dbReference type="SUPFAM" id="SSF144232">
    <property type="entry name" value="HIT/MYND zinc finger-like"/>
    <property type="match status" value="1"/>
</dbReference>
<feature type="compositionally biased region" description="Basic and acidic residues" evidence="5">
    <location>
        <begin position="1"/>
        <end position="13"/>
    </location>
</feature>
<accession>A0ABY6JXL7</accession>
<keyword evidence="1" id="KW-0479">Metal-binding</keyword>
<gene>
    <name evidence="7" type="ORF">LAZ67_1002172</name>
</gene>
<evidence type="ECO:0000313" key="7">
    <source>
        <dbReference type="EMBL" id="UYV60759.1"/>
    </source>
</evidence>
<dbReference type="EMBL" id="CP092863">
    <property type="protein sequence ID" value="UYV60759.1"/>
    <property type="molecule type" value="Genomic_DNA"/>
</dbReference>
<keyword evidence="2 4" id="KW-0863">Zinc-finger</keyword>
<reference evidence="7 8" key="1">
    <citation type="submission" date="2022-01" db="EMBL/GenBank/DDBJ databases">
        <title>A chromosomal length assembly of Cordylochernes scorpioides.</title>
        <authorList>
            <person name="Zeh D."/>
            <person name="Zeh J."/>
        </authorList>
    </citation>
    <scope>NUCLEOTIDE SEQUENCE [LARGE SCALE GENOMIC DNA]</scope>
    <source>
        <strain evidence="7">IN4F17</strain>
        <tissue evidence="7">Whole Body</tissue>
    </source>
</reference>